<evidence type="ECO:0000313" key="5">
    <source>
        <dbReference type="EMBL" id="EXB26137.1"/>
    </source>
</evidence>
<evidence type="ECO:0000256" key="3">
    <source>
        <dbReference type="PROSITE-ProRule" id="PRU00708"/>
    </source>
</evidence>
<dbReference type="PANTHER" id="PTHR47926">
    <property type="entry name" value="PENTATRICOPEPTIDE REPEAT-CONTAINING PROTEIN"/>
    <property type="match status" value="1"/>
</dbReference>
<dbReference type="GO" id="GO:0009451">
    <property type="term" value="P:RNA modification"/>
    <property type="evidence" value="ECO:0007669"/>
    <property type="project" value="InterPro"/>
</dbReference>
<feature type="repeat" description="PPR" evidence="3">
    <location>
        <begin position="376"/>
        <end position="410"/>
    </location>
</feature>
<feature type="domain" description="DYW" evidence="4">
    <location>
        <begin position="779"/>
        <end position="866"/>
    </location>
</feature>
<dbReference type="InterPro" id="IPR011990">
    <property type="entry name" value="TPR-like_helical_dom_sf"/>
</dbReference>
<dbReference type="FunFam" id="1.25.40.10:FF:002130">
    <property type="entry name" value="Pentatricopeptide repeat-containing protein mitochondrial"/>
    <property type="match status" value="1"/>
</dbReference>
<evidence type="ECO:0000313" key="6">
    <source>
        <dbReference type="Proteomes" id="UP000030645"/>
    </source>
</evidence>
<dbReference type="PROSITE" id="PS51375">
    <property type="entry name" value="PPR"/>
    <property type="match status" value="8"/>
</dbReference>
<evidence type="ECO:0000256" key="1">
    <source>
        <dbReference type="ARBA" id="ARBA00006643"/>
    </source>
</evidence>
<dbReference type="Proteomes" id="UP000030645">
    <property type="component" value="Unassembled WGS sequence"/>
</dbReference>
<accession>W9QJE1</accession>
<evidence type="ECO:0000259" key="4">
    <source>
        <dbReference type="Pfam" id="PF14432"/>
    </source>
</evidence>
<comment type="similarity">
    <text evidence="1">Belongs to the PPR family. PCMP-H subfamily.</text>
</comment>
<dbReference type="InterPro" id="IPR046960">
    <property type="entry name" value="PPR_At4g14850-like_plant"/>
</dbReference>
<dbReference type="GO" id="GO:0003723">
    <property type="term" value="F:RNA binding"/>
    <property type="evidence" value="ECO:0007669"/>
    <property type="project" value="InterPro"/>
</dbReference>
<dbReference type="GO" id="GO:0048731">
    <property type="term" value="P:system development"/>
    <property type="evidence" value="ECO:0007669"/>
    <property type="project" value="UniProtKB-ARBA"/>
</dbReference>
<dbReference type="SUPFAM" id="SSF48452">
    <property type="entry name" value="TPR-like"/>
    <property type="match status" value="2"/>
</dbReference>
<dbReference type="InterPro" id="IPR032867">
    <property type="entry name" value="DYW_dom"/>
</dbReference>
<dbReference type="eggNOG" id="KOG4197">
    <property type="taxonomic scope" value="Eukaryota"/>
</dbReference>
<dbReference type="NCBIfam" id="TIGR00756">
    <property type="entry name" value="PPR"/>
    <property type="match status" value="11"/>
</dbReference>
<dbReference type="Pfam" id="PF13041">
    <property type="entry name" value="PPR_2"/>
    <property type="match status" value="2"/>
</dbReference>
<evidence type="ECO:0000256" key="2">
    <source>
        <dbReference type="ARBA" id="ARBA00022737"/>
    </source>
</evidence>
<feature type="repeat" description="PPR" evidence="3">
    <location>
        <begin position="89"/>
        <end position="123"/>
    </location>
</feature>
<sequence length="919" mass="104113">MLRHHCLLHFRSLSSALPLPSRRTQTHLIQCNNKIHQLAKLGRVHEARQVFDSMSQRDSISWNSMITGYTRNGLLPEARALFNSFQGKNVVTWTTLLTGFAKHGLVDEARSLFESMPERSVVSWNAMVSGYVQNGDLKRAKEVFDEIPERNIASWNSMITGYCRCGMMSKAREVFDQMEEKNYVSWMVMISGYVETSEYREAWGLFLMMLRCGMRPDQAIFVVALSAVTGVKAHRLVESLRTFSVKIGYEDDVVVGMTVLNAYTRSGSLDSAIKFFETMPERNEYTWSTMIAAFSQRGRLNDALSLYERATEKGVATRTTMMAAYARSGNIHEARHMFDEIINPSVVTWNAIIAGYAQNGMLEEAKDMFMRVPLHNSASWAALISGFAQSGQYIEALNLFAELHRSGTDLSRSCFTIVLFACTKSGDVEIGQQIHSLTIKTRYQFNLFVGNGLISLYGKCKNIEDISQVFSIMRARDRISWNPLITGLPRKHMLKEAQTIFDKMSKWDVVSWTSIISAYEQAGKVETAFKLFLEMLARGTKPNELTACGSLDGLYIFEKMPDRDIVTWNAVLAGCAQNGLGKEAVKIFEQMRGSGVLPNEITFLGLLTACSHAGLVRKGSAYFNSMSQDYGITPLVHHYTSMIDLLGRAGQLTEAEAFIENIPVKLDSAIWKALLAACRIHRDNKVGQRVAERLFKMEPQRSGTYVLLSNMYASQGMWEKVREMRELMKDDGVSKEPAVSWIQIRNKVHCFRMGDKAHYEFKEINTKLNDLYQSLKATGYLPDTNSVLHDVEEEQKQDELHYHSEKLAVLYGIMHTPDRCPIQVLKNLRICGDCHSFMKFVSKLSQRKIVIRDGNRFHHFQDGSCSLLCGIHETFNEVPPTNPSVDYPSGDSDHVSKRTRALWGITDEVLQIDDDFDDD</sequence>
<protein>
    <recommendedName>
        <fullName evidence="4">DYW domain-containing protein</fullName>
    </recommendedName>
</protein>
<feature type="repeat" description="PPR" evidence="3">
    <location>
        <begin position="345"/>
        <end position="375"/>
    </location>
</feature>
<name>W9QJE1_9ROSA</name>
<gene>
    <name evidence="5" type="ORF">L484_010454</name>
</gene>
<keyword evidence="6" id="KW-1185">Reference proteome</keyword>
<dbReference type="Pfam" id="PF20431">
    <property type="entry name" value="E_motif"/>
    <property type="match status" value="1"/>
</dbReference>
<dbReference type="EMBL" id="KE343370">
    <property type="protein sequence ID" value="EXB26137.1"/>
    <property type="molecule type" value="Genomic_DNA"/>
</dbReference>
<dbReference type="Pfam" id="PF01535">
    <property type="entry name" value="PPR"/>
    <property type="match status" value="13"/>
</dbReference>
<feature type="repeat" description="PPR" evidence="3">
    <location>
        <begin position="151"/>
        <end position="185"/>
    </location>
</feature>
<dbReference type="Gene3D" id="1.25.40.10">
    <property type="entry name" value="Tetratricopeptide repeat domain"/>
    <property type="match status" value="5"/>
</dbReference>
<feature type="repeat" description="PPR" evidence="3">
    <location>
        <begin position="508"/>
        <end position="542"/>
    </location>
</feature>
<proteinExistence type="inferred from homology"/>
<dbReference type="Pfam" id="PF14432">
    <property type="entry name" value="DYW_deaminase"/>
    <property type="match status" value="1"/>
</dbReference>
<dbReference type="PANTHER" id="PTHR47926:SF533">
    <property type="entry name" value="DYW DOMAIN-CONTAINING PROTEIN"/>
    <property type="match status" value="1"/>
</dbReference>
<reference evidence="6" key="1">
    <citation type="submission" date="2013-01" db="EMBL/GenBank/DDBJ databases">
        <title>Draft Genome Sequence of a Mulberry Tree, Morus notabilis C.K. Schneid.</title>
        <authorList>
            <person name="He N."/>
            <person name="Zhao S."/>
        </authorList>
    </citation>
    <scope>NUCLEOTIDE SEQUENCE</scope>
</reference>
<dbReference type="InterPro" id="IPR046848">
    <property type="entry name" value="E_motif"/>
</dbReference>
<feature type="repeat" description="PPR" evidence="3">
    <location>
        <begin position="283"/>
        <end position="317"/>
    </location>
</feature>
<dbReference type="FunFam" id="1.25.40.10:FF:000776">
    <property type="entry name" value="Pentatricopeptide repeat-containing protein At3g13880"/>
    <property type="match status" value="1"/>
</dbReference>
<feature type="repeat" description="PPR" evidence="3">
    <location>
        <begin position="564"/>
        <end position="598"/>
    </location>
</feature>
<dbReference type="GO" id="GO:0008270">
    <property type="term" value="F:zinc ion binding"/>
    <property type="evidence" value="ECO:0007669"/>
    <property type="project" value="InterPro"/>
</dbReference>
<feature type="repeat" description="PPR" evidence="3">
    <location>
        <begin position="58"/>
        <end position="88"/>
    </location>
</feature>
<keyword evidence="2" id="KW-0677">Repeat</keyword>
<dbReference type="InterPro" id="IPR002885">
    <property type="entry name" value="PPR_rpt"/>
</dbReference>
<dbReference type="AlphaFoldDB" id="W9QJE1"/>
<dbReference type="FunFam" id="1.25.40.10:FF:000125">
    <property type="entry name" value="Pentatricopeptide repeat-containing protein"/>
    <property type="match status" value="1"/>
</dbReference>
<organism evidence="5 6">
    <name type="scientific">Morus notabilis</name>
    <dbReference type="NCBI Taxonomy" id="981085"/>
    <lineage>
        <taxon>Eukaryota</taxon>
        <taxon>Viridiplantae</taxon>
        <taxon>Streptophyta</taxon>
        <taxon>Embryophyta</taxon>
        <taxon>Tracheophyta</taxon>
        <taxon>Spermatophyta</taxon>
        <taxon>Magnoliopsida</taxon>
        <taxon>eudicotyledons</taxon>
        <taxon>Gunneridae</taxon>
        <taxon>Pentapetalae</taxon>
        <taxon>rosids</taxon>
        <taxon>fabids</taxon>
        <taxon>Rosales</taxon>
        <taxon>Moraceae</taxon>
        <taxon>Moreae</taxon>
        <taxon>Morus</taxon>
    </lineage>
</organism>